<dbReference type="Proteomes" id="UP001359485">
    <property type="component" value="Unassembled WGS sequence"/>
</dbReference>
<protein>
    <submittedName>
        <fullName evidence="2">Uncharacterized protein</fullName>
    </submittedName>
</protein>
<evidence type="ECO:0000313" key="2">
    <source>
        <dbReference type="EMBL" id="KAK6621423.1"/>
    </source>
</evidence>
<accession>A0ABR1AL60</accession>
<dbReference type="EMBL" id="JAWJWF010000047">
    <property type="protein sequence ID" value="KAK6621423.1"/>
    <property type="molecule type" value="Genomic_DNA"/>
</dbReference>
<evidence type="ECO:0000313" key="3">
    <source>
        <dbReference type="Proteomes" id="UP001359485"/>
    </source>
</evidence>
<comment type="caution">
    <text evidence="2">The sequence shown here is derived from an EMBL/GenBank/DDBJ whole genome shotgun (WGS) entry which is preliminary data.</text>
</comment>
<proteinExistence type="predicted"/>
<keyword evidence="3" id="KW-1185">Reference proteome</keyword>
<sequence length="139" mass="14826">MVKETSHPVTRSNLRIHSETTTGESKKETSSHSVARHSSDSPVVSSFPASPHLRTTWPDNRREQKTTPCSVSTFPAGAFGTGTSLAEVETRNFPNGKTGETPVTVIKSGVETNRTVVFSADARKGGCVTEVTGEVPDVV</sequence>
<feature type="region of interest" description="Disordered" evidence="1">
    <location>
        <begin position="1"/>
        <end position="78"/>
    </location>
</feature>
<organism evidence="2 3">
    <name type="scientific">Polyplax serrata</name>
    <name type="common">Common mouse louse</name>
    <dbReference type="NCBI Taxonomy" id="468196"/>
    <lineage>
        <taxon>Eukaryota</taxon>
        <taxon>Metazoa</taxon>
        <taxon>Ecdysozoa</taxon>
        <taxon>Arthropoda</taxon>
        <taxon>Hexapoda</taxon>
        <taxon>Insecta</taxon>
        <taxon>Pterygota</taxon>
        <taxon>Neoptera</taxon>
        <taxon>Paraneoptera</taxon>
        <taxon>Psocodea</taxon>
        <taxon>Troctomorpha</taxon>
        <taxon>Phthiraptera</taxon>
        <taxon>Anoplura</taxon>
        <taxon>Polyplacidae</taxon>
        <taxon>Polyplax</taxon>
    </lineage>
</organism>
<gene>
    <name evidence="2" type="ORF">RUM44_001230</name>
</gene>
<name>A0ABR1AL60_POLSC</name>
<reference evidence="2 3" key="1">
    <citation type="submission" date="2023-09" db="EMBL/GenBank/DDBJ databases">
        <title>Genomes of two closely related lineages of the louse Polyplax serrata with different host specificities.</title>
        <authorList>
            <person name="Martinu J."/>
            <person name="Tarabai H."/>
            <person name="Stefka J."/>
            <person name="Hypsa V."/>
        </authorList>
    </citation>
    <scope>NUCLEOTIDE SEQUENCE [LARGE SCALE GENOMIC DNA]</scope>
    <source>
        <strain evidence="2">98ZLc_SE</strain>
    </source>
</reference>
<evidence type="ECO:0000256" key="1">
    <source>
        <dbReference type="SAM" id="MobiDB-lite"/>
    </source>
</evidence>